<dbReference type="GO" id="GO:0004252">
    <property type="term" value="F:serine-type endopeptidase activity"/>
    <property type="evidence" value="ECO:0007669"/>
    <property type="project" value="UniProtKB-UniRule"/>
</dbReference>
<keyword evidence="4 6" id="KW-0720">Serine protease</keyword>
<evidence type="ECO:0000256" key="7">
    <source>
        <dbReference type="RuleBase" id="RU003355"/>
    </source>
</evidence>
<keyword evidence="3 6" id="KW-0378">Hydrolase</keyword>
<dbReference type="Gene3D" id="3.30.70.80">
    <property type="entry name" value="Peptidase S8 propeptide/proteinase inhibitor I9"/>
    <property type="match status" value="1"/>
</dbReference>
<dbReference type="InterPro" id="IPR023828">
    <property type="entry name" value="Peptidase_S8_Ser-AS"/>
</dbReference>
<feature type="active site" description="Charge relay system" evidence="5 6">
    <location>
        <position position="198"/>
    </location>
</feature>
<evidence type="ECO:0000256" key="2">
    <source>
        <dbReference type="ARBA" id="ARBA00022670"/>
    </source>
</evidence>
<dbReference type="InterPro" id="IPR010259">
    <property type="entry name" value="S8pro/Inhibitor_I9"/>
</dbReference>
<dbReference type="Proteomes" id="UP000316639">
    <property type="component" value="Unassembled WGS sequence"/>
</dbReference>
<evidence type="ECO:0000256" key="3">
    <source>
        <dbReference type="ARBA" id="ARBA00022801"/>
    </source>
</evidence>
<keyword evidence="10" id="KW-1185">Reference proteome</keyword>
<evidence type="ECO:0000256" key="6">
    <source>
        <dbReference type="PROSITE-ProRule" id="PRU01240"/>
    </source>
</evidence>
<dbReference type="Gene3D" id="3.40.50.200">
    <property type="entry name" value="Peptidase S8/S53 domain"/>
    <property type="match status" value="1"/>
</dbReference>
<dbReference type="InterPro" id="IPR036852">
    <property type="entry name" value="Peptidase_S8/S53_dom_sf"/>
</dbReference>
<evidence type="ECO:0000313" key="9">
    <source>
        <dbReference type="EMBL" id="TWP51360.1"/>
    </source>
</evidence>
<dbReference type="InterPro" id="IPR023827">
    <property type="entry name" value="Peptidase_S8_Asp-AS"/>
</dbReference>
<dbReference type="InterPro" id="IPR022398">
    <property type="entry name" value="Peptidase_S8_His-AS"/>
</dbReference>
<dbReference type="GO" id="GO:0005615">
    <property type="term" value="C:extracellular space"/>
    <property type="evidence" value="ECO:0007669"/>
    <property type="project" value="TreeGrafter"/>
</dbReference>
<evidence type="ECO:0000256" key="4">
    <source>
        <dbReference type="ARBA" id="ARBA00022825"/>
    </source>
</evidence>
<dbReference type="PROSITE" id="PS51829">
    <property type="entry name" value="P_HOMO_B"/>
    <property type="match status" value="1"/>
</dbReference>
<gene>
    <name evidence="9" type="ORF">FKR81_17150</name>
</gene>
<organism evidence="9 10">
    <name type="scientific">Lentzea tibetensis</name>
    <dbReference type="NCBI Taxonomy" id="2591470"/>
    <lineage>
        <taxon>Bacteria</taxon>
        <taxon>Bacillati</taxon>
        <taxon>Actinomycetota</taxon>
        <taxon>Actinomycetes</taxon>
        <taxon>Pseudonocardiales</taxon>
        <taxon>Pseudonocardiaceae</taxon>
        <taxon>Lentzea</taxon>
    </lineage>
</organism>
<feature type="active site" description="Charge relay system" evidence="5 6">
    <location>
        <position position="165"/>
    </location>
</feature>
<dbReference type="InterPro" id="IPR037045">
    <property type="entry name" value="S8pro/Inhibitor_I9_sf"/>
</dbReference>
<dbReference type="PROSITE" id="PS00136">
    <property type="entry name" value="SUBTILASE_ASP"/>
    <property type="match status" value="1"/>
</dbReference>
<comment type="caution">
    <text evidence="9">The sequence shown here is derived from an EMBL/GenBank/DDBJ whole genome shotgun (WGS) entry which is preliminary data.</text>
</comment>
<name>A0A563EUK5_9PSEU</name>
<dbReference type="PROSITE" id="PS00137">
    <property type="entry name" value="SUBTILASE_HIS"/>
    <property type="match status" value="1"/>
</dbReference>
<dbReference type="InterPro" id="IPR000209">
    <property type="entry name" value="Peptidase_S8/S53_dom"/>
</dbReference>
<sequence length="530" mass="54786">MVEPGDLNRCRGEIPVLVSRVATALTTVAIGLTAVVGVAGATDEPIRPTIGTPVRDRYIVVLEDNLTMSSTNAASDLTRRHGGKLRQAWSAALNGFSLDITEERAQRIAADDRVAYVEQVVEVNVTDTQAGATWGLDRLDQKALPLDAKYNYGTTASNVTAYILDTGIRTSHVDFGGRASVGYDAVGDTYKGQDCQGHGTHVAGTVGGATYGVAKRAKLVAVRVLNCQGSGTSEMIINGINWVTQNAVKPAVVNMSLGGGANSAIDQAVRNSVASGITYAVAAGNGDAAGVHQDACTLSPARVSEAITVGAIDKTDTKASFSNYGTCLDVFAPGVSIASSTIASDTSTGLMSGTSMATPHVAGAAALYLAINPNATPMQVRDALVNGAVSGVVKNAMTGSPNKELHTSGLAVVPPPSVFSTSTDVKIPGTGTVLSPLTVIGRTGNAPTTLKVTVTIKHTARGDLVLDLVAPDGSAYRMQNSTSTDTTDNLTATYTVNASSELANGVWNLKVQDVSRPKDLGYIDSWQLTF</sequence>
<dbReference type="EMBL" id="VOBR01000009">
    <property type="protein sequence ID" value="TWP51360.1"/>
    <property type="molecule type" value="Genomic_DNA"/>
</dbReference>
<dbReference type="SUPFAM" id="SSF52743">
    <property type="entry name" value="Subtilisin-like"/>
    <property type="match status" value="1"/>
</dbReference>
<dbReference type="Pfam" id="PF01483">
    <property type="entry name" value="P_proprotein"/>
    <property type="match status" value="1"/>
</dbReference>
<dbReference type="PROSITE" id="PS51892">
    <property type="entry name" value="SUBTILASE"/>
    <property type="match status" value="1"/>
</dbReference>
<dbReference type="SUPFAM" id="SSF49785">
    <property type="entry name" value="Galactose-binding domain-like"/>
    <property type="match status" value="1"/>
</dbReference>
<dbReference type="InterPro" id="IPR002884">
    <property type="entry name" value="P_dom"/>
</dbReference>
<dbReference type="GO" id="GO:0006508">
    <property type="term" value="P:proteolysis"/>
    <property type="evidence" value="ECO:0007669"/>
    <property type="project" value="UniProtKB-KW"/>
</dbReference>
<dbReference type="InterPro" id="IPR050131">
    <property type="entry name" value="Peptidase_S8_subtilisin-like"/>
</dbReference>
<dbReference type="Pfam" id="PF00082">
    <property type="entry name" value="Peptidase_S8"/>
    <property type="match status" value="1"/>
</dbReference>
<dbReference type="AlphaFoldDB" id="A0A563EUK5"/>
<dbReference type="PRINTS" id="PR00723">
    <property type="entry name" value="SUBTILISIN"/>
</dbReference>
<reference evidence="9 10" key="1">
    <citation type="submission" date="2019-07" db="EMBL/GenBank/DDBJ databases">
        <title>Lentzea xizangensis sp. nov., isolated from Qinghai-Tibetan Plateau Soils.</title>
        <authorList>
            <person name="Huang J."/>
        </authorList>
    </citation>
    <scope>NUCLEOTIDE SEQUENCE [LARGE SCALE GENOMIC DNA]</scope>
    <source>
        <strain evidence="9 10">FXJ1.1311</strain>
    </source>
</reference>
<dbReference type="PANTHER" id="PTHR43806">
    <property type="entry name" value="PEPTIDASE S8"/>
    <property type="match status" value="1"/>
</dbReference>
<accession>A0A563EUK5</accession>
<dbReference type="Gene3D" id="2.60.120.260">
    <property type="entry name" value="Galactose-binding domain-like"/>
    <property type="match status" value="1"/>
</dbReference>
<dbReference type="Pfam" id="PF05922">
    <property type="entry name" value="Inhibitor_I9"/>
    <property type="match status" value="1"/>
</dbReference>
<comment type="similarity">
    <text evidence="1 6 7">Belongs to the peptidase S8 family.</text>
</comment>
<dbReference type="InterPro" id="IPR034193">
    <property type="entry name" value="PCSK9_ProteinaseK-like"/>
</dbReference>
<dbReference type="OrthoDB" id="3668358at2"/>
<evidence type="ECO:0000259" key="8">
    <source>
        <dbReference type="PROSITE" id="PS51829"/>
    </source>
</evidence>
<dbReference type="FunFam" id="3.40.50.200:FF:000014">
    <property type="entry name" value="Proteinase K"/>
    <property type="match status" value="1"/>
</dbReference>
<feature type="active site" description="Charge relay system" evidence="5 6">
    <location>
        <position position="355"/>
    </location>
</feature>
<evidence type="ECO:0000256" key="1">
    <source>
        <dbReference type="ARBA" id="ARBA00011073"/>
    </source>
</evidence>
<dbReference type="PROSITE" id="PS00138">
    <property type="entry name" value="SUBTILASE_SER"/>
    <property type="match status" value="1"/>
</dbReference>
<keyword evidence="2 6" id="KW-0645">Protease</keyword>
<proteinExistence type="inferred from homology"/>
<dbReference type="InterPro" id="IPR015500">
    <property type="entry name" value="Peptidase_S8_subtilisin-rel"/>
</dbReference>
<dbReference type="SUPFAM" id="SSF54897">
    <property type="entry name" value="Protease propeptides/inhibitors"/>
    <property type="match status" value="1"/>
</dbReference>
<dbReference type="PANTHER" id="PTHR43806:SF11">
    <property type="entry name" value="CEREVISIN-RELATED"/>
    <property type="match status" value="1"/>
</dbReference>
<dbReference type="CDD" id="cd04077">
    <property type="entry name" value="Peptidases_S8_PCSK9_ProteinaseK_like"/>
    <property type="match status" value="1"/>
</dbReference>
<protein>
    <submittedName>
        <fullName evidence="9">S8 family peptidase</fullName>
    </submittedName>
</protein>
<dbReference type="InterPro" id="IPR008979">
    <property type="entry name" value="Galactose-bd-like_sf"/>
</dbReference>
<feature type="domain" description="P/Homo B" evidence="8">
    <location>
        <begin position="412"/>
        <end position="530"/>
    </location>
</feature>
<evidence type="ECO:0000256" key="5">
    <source>
        <dbReference type="PIRSR" id="PIRSR615500-1"/>
    </source>
</evidence>
<evidence type="ECO:0000313" key="10">
    <source>
        <dbReference type="Proteomes" id="UP000316639"/>
    </source>
</evidence>